<accession>A0A0C3EIK7</accession>
<feature type="compositionally biased region" description="Basic and acidic residues" evidence="5">
    <location>
        <begin position="118"/>
        <end position="142"/>
    </location>
</feature>
<gene>
    <name evidence="8" type="ORF">PILCRDRAFT_803762</name>
</gene>
<evidence type="ECO:0000256" key="1">
    <source>
        <dbReference type="ARBA" id="ARBA00004141"/>
    </source>
</evidence>
<dbReference type="GO" id="GO:1990961">
    <property type="term" value="P:xenobiotic detoxification by transmembrane export across the plasma membrane"/>
    <property type="evidence" value="ECO:0007669"/>
    <property type="project" value="TreeGrafter"/>
</dbReference>
<dbReference type="InterPro" id="IPR001958">
    <property type="entry name" value="Tet-R_TetA/multi-R_MdtG-like"/>
</dbReference>
<dbReference type="InterPro" id="IPR036259">
    <property type="entry name" value="MFS_trans_sf"/>
</dbReference>
<evidence type="ECO:0000313" key="8">
    <source>
        <dbReference type="EMBL" id="KIM72470.1"/>
    </source>
</evidence>
<dbReference type="InterPro" id="IPR020846">
    <property type="entry name" value="MFS_dom"/>
</dbReference>
<feature type="transmembrane region" description="Helical" evidence="6">
    <location>
        <begin position="239"/>
        <end position="260"/>
    </location>
</feature>
<protein>
    <recommendedName>
        <fullName evidence="7">Major facilitator superfamily (MFS) profile domain-containing protein</fullName>
    </recommendedName>
</protein>
<dbReference type="SUPFAM" id="SSF103473">
    <property type="entry name" value="MFS general substrate transporter"/>
    <property type="match status" value="1"/>
</dbReference>
<evidence type="ECO:0000256" key="2">
    <source>
        <dbReference type="ARBA" id="ARBA00022692"/>
    </source>
</evidence>
<organism evidence="8 9">
    <name type="scientific">Piloderma croceum (strain F 1598)</name>
    <dbReference type="NCBI Taxonomy" id="765440"/>
    <lineage>
        <taxon>Eukaryota</taxon>
        <taxon>Fungi</taxon>
        <taxon>Dikarya</taxon>
        <taxon>Basidiomycota</taxon>
        <taxon>Agaricomycotina</taxon>
        <taxon>Agaricomycetes</taxon>
        <taxon>Agaricomycetidae</taxon>
        <taxon>Atheliales</taxon>
        <taxon>Atheliaceae</taxon>
        <taxon>Piloderma</taxon>
    </lineage>
</organism>
<dbReference type="FunCoup" id="A0A0C3EIK7">
    <property type="interactions" value="9"/>
</dbReference>
<dbReference type="CDD" id="cd17323">
    <property type="entry name" value="MFS_Tpo1_MDR_like"/>
    <property type="match status" value="1"/>
</dbReference>
<dbReference type="EMBL" id="KN833129">
    <property type="protein sequence ID" value="KIM72470.1"/>
    <property type="molecule type" value="Genomic_DNA"/>
</dbReference>
<feature type="transmembrane region" description="Helical" evidence="6">
    <location>
        <begin position="359"/>
        <end position="381"/>
    </location>
</feature>
<feature type="transmembrane region" description="Helical" evidence="6">
    <location>
        <begin position="203"/>
        <end position="227"/>
    </location>
</feature>
<feature type="transmembrane region" description="Helical" evidence="6">
    <location>
        <begin position="298"/>
        <end position="320"/>
    </location>
</feature>
<keyword evidence="2 6" id="KW-0812">Transmembrane</keyword>
<dbReference type="PANTHER" id="PTHR23502:SF23">
    <property type="entry name" value="FLUCONAZOLE RESISTANCE PROTEIN 1"/>
    <property type="match status" value="1"/>
</dbReference>
<evidence type="ECO:0000256" key="3">
    <source>
        <dbReference type="ARBA" id="ARBA00022989"/>
    </source>
</evidence>
<evidence type="ECO:0000256" key="6">
    <source>
        <dbReference type="SAM" id="Phobius"/>
    </source>
</evidence>
<sequence length="648" mass="72235">MASYAHDHALLLMSKALIDIRLWYDVIQSGKHLGSLRLSLDLNLDLNELDSIFIFISALHHPGHILRLLFGPKILLYPEELDSSLWQKYVHVEKSGLMAHHGTTKPDNDFLAEERELQGERIDEKSSGQTKVEVRREDRKLEAVTPQGTSQPASMSDNSETHLVNEISGVQINSEKGKNIYVVDWSGPDDPDNPMNWSRGKRFFVTFEICLLTFSVYIGSAIYTAGIQDVQEVFHVGQVAATLGLTLFVAGYGLGPMLWAPMSEIPQIGRNPVYISTLALFVILQIPTALATNFGMLLAFRFITGFVGSPSLATGGASIADMYRPRKRAYGIGIWGIAAICGPVLGPLIGGFVVQPKGWAWTIWVLMMISGLTLIVLFFFLPETSSTNILYRRAVRLRKLTGNNRLQCEPEIDAANMTSRDVVMIALVRPFTLNFQEPIVLLLNLYIALVYGILYIWFESFPIVFAGIYNFDLGEVGLAFIGILVGAVVVVPPFFAYLYYIQERQFNEAGDIKPEKRLIPAMVGSFFIPICLFWFGWSSRESISWIMPIIGSSFFSFGTFLLFNAVLNYLSDAYPKYAASVLAGNDLMRSSFGAGFPLFAGAMYRKLGVGWASSLLALLGCVFIPIPFVLYIYGERIRKASKRARHDI</sequence>
<reference evidence="9" key="2">
    <citation type="submission" date="2015-01" db="EMBL/GenBank/DDBJ databases">
        <title>Evolutionary Origins and Diversification of the Mycorrhizal Mutualists.</title>
        <authorList>
            <consortium name="DOE Joint Genome Institute"/>
            <consortium name="Mycorrhizal Genomics Consortium"/>
            <person name="Kohler A."/>
            <person name="Kuo A."/>
            <person name="Nagy L.G."/>
            <person name="Floudas D."/>
            <person name="Copeland A."/>
            <person name="Barry K.W."/>
            <person name="Cichocki N."/>
            <person name="Veneault-Fourrey C."/>
            <person name="LaButti K."/>
            <person name="Lindquist E.A."/>
            <person name="Lipzen A."/>
            <person name="Lundell T."/>
            <person name="Morin E."/>
            <person name="Murat C."/>
            <person name="Riley R."/>
            <person name="Ohm R."/>
            <person name="Sun H."/>
            <person name="Tunlid A."/>
            <person name="Henrissat B."/>
            <person name="Grigoriev I.V."/>
            <person name="Hibbett D.S."/>
            <person name="Martin F."/>
        </authorList>
    </citation>
    <scope>NUCLEOTIDE SEQUENCE [LARGE SCALE GENOMIC DNA]</scope>
    <source>
        <strain evidence="9">F 1598</strain>
    </source>
</reference>
<feature type="region of interest" description="Disordered" evidence="5">
    <location>
        <begin position="118"/>
        <end position="159"/>
    </location>
</feature>
<evidence type="ECO:0000256" key="4">
    <source>
        <dbReference type="ARBA" id="ARBA00023136"/>
    </source>
</evidence>
<feature type="transmembrane region" description="Helical" evidence="6">
    <location>
        <begin position="272"/>
        <end position="292"/>
    </location>
</feature>
<keyword evidence="4 6" id="KW-0472">Membrane</keyword>
<feature type="compositionally biased region" description="Polar residues" evidence="5">
    <location>
        <begin position="146"/>
        <end position="159"/>
    </location>
</feature>
<evidence type="ECO:0000259" key="7">
    <source>
        <dbReference type="PROSITE" id="PS50850"/>
    </source>
</evidence>
<dbReference type="OrthoDB" id="9986881at2759"/>
<feature type="domain" description="Major facilitator superfamily (MFS) profile" evidence="7">
    <location>
        <begin position="205"/>
        <end position="637"/>
    </location>
</feature>
<keyword evidence="9" id="KW-1185">Reference proteome</keyword>
<dbReference type="AlphaFoldDB" id="A0A0C3EIK7"/>
<name>A0A0C3EIK7_PILCF</name>
<dbReference type="FunFam" id="1.20.1250.20:FF:000011">
    <property type="entry name" value="MFS multidrug transporter, putative"/>
    <property type="match status" value="1"/>
</dbReference>
<feature type="transmembrane region" description="Helical" evidence="6">
    <location>
        <begin position="478"/>
        <end position="498"/>
    </location>
</feature>
<dbReference type="Proteomes" id="UP000054166">
    <property type="component" value="Unassembled WGS sequence"/>
</dbReference>
<comment type="subcellular location">
    <subcellularLocation>
        <location evidence="1">Membrane</location>
        <topology evidence="1">Multi-pass membrane protein</topology>
    </subcellularLocation>
</comment>
<feature type="transmembrane region" description="Helical" evidence="6">
    <location>
        <begin position="587"/>
        <end position="604"/>
    </location>
</feature>
<feature type="transmembrane region" description="Helical" evidence="6">
    <location>
        <begin position="439"/>
        <end position="458"/>
    </location>
</feature>
<evidence type="ECO:0000313" key="9">
    <source>
        <dbReference type="Proteomes" id="UP000054166"/>
    </source>
</evidence>
<dbReference type="NCBIfam" id="TIGR00880">
    <property type="entry name" value="2_A_01_02"/>
    <property type="match status" value="1"/>
</dbReference>
<dbReference type="HOGENOM" id="CLU_008455_11_1_1"/>
<dbReference type="PROSITE" id="PS50850">
    <property type="entry name" value="MFS"/>
    <property type="match status" value="1"/>
</dbReference>
<dbReference type="InParanoid" id="A0A0C3EIK7"/>
<feature type="transmembrane region" description="Helical" evidence="6">
    <location>
        <begin position="610"/>
        <end position="633"/>
    </location>
</feature>
<keyword evidence="3 6" id="KW-1133">Transmembrane helix</keyword>
<dbReference type="STRING" id="765440.A0A0C3EIK7"/>
<feature type="transmembrane region" description="Helical" evidence="6">
    <location>
        <begin position="332"/>
        <end position="353"/>
    </location>
</feature>
<dbReference type="GO" id="GO:0015244">
    <property type="term" value="F:fluconazole transmembrane transporter activity"/>
    <property type="evidence" value="ECO:0007669"/>
    <property type="project" value="TreeGrafter"/>
</dbReference>
<dbReference type="PANTHER" id="PTHR23502">
    <property type="entry name" value="MAJOR FACILITATOR SUPERFAMILY"/>
    <property type="match status" value="1"/>
</dbReference>
<dbReference type="Gene3D" id="1.20.1250.20">
    <property type="entry name" value="MFS general substrate transporter like domains"/>
    <property type="match status" value="1"/>
</dbReference>
<feature type="transmembrane region" description="Helical" evidence="6">
    <location>
        <begin position="518"/>
        <end position="537"/>
    </location>
</feature>
<evidence type="ECO:0000256" key="5">
    <source>
        <dbReference type="SAM" id="MobiDB-lite"/>
    </source>
</evidence>
<feature type="transmembrane region" description="Helical" evidence="6">
    <location>
        <begin position="543"/>
        <end position="567"/>
    </location>
</feature>
<dbReference type="Pfam" id="PF07690">
    <property type="entry name" value="MFS_1"/>
    <property type="match status" value="1"/>
</dbReference>
<proteinExistence type="predicted"/>
<reference evidence="8 9" key="1">
    <citation type="submission" date="2014-04" db="EMBL/GenBank/DDBJ databases">
        <authorList>
            <consortium name="DOE Joint Genome Institute"/>
            <person name="Kuo A."/>
            <person name="Tarkka M."/>
            <person name="Buscot F."/>
            <person name="Kohler A."/>
            <person name="Nagy L.G."/>
            <person name="Floudas D."/>
            <person name="Copeland A."/>
            <person name="Barry K.W."/>
            <person name="Cichocki N."/>
            <person name="Veneault-Fourrey C."/>
            <person name="LaButti K."/>
            <person name="Lindquist E.A."/>
            <person name="Lipzen A."/>
            <person name="Lundell T."/>
            <person name="Morin E."/>
            <person name="Murat C."/>
            <person name="Sun H."/>
            <person name="Tunlid A."/>
            <person name="Henrissat B."/>
            <person name="Grigoriev I.V."/>
            <person name="Hibbett D.S."/>
            <person name="Martin F."/>
            <person name="Nordberg H.P."/>
            <person name="Cantor M.N."/>
            <person name="Hua S.X."/>
        </authorList>
    </citation>
    <scope>NUCLEOTIDE SEQUENCE [LARGE SCALE GENOMIC DNA]</scope>
    <source>
        <strain evidence="8 9">F 1598</strain>
    </source>
</reference>
<dbReference type="GO" id="GO:0042910">
    <property type="term" value="F:xenobiotic transmembrane transporter activity"/>
    <property type="evidence" value="ECO:0007669"/>
    <property type="project" value="InterPro"/>
</dbReference>
<dbReference type="InterPro" id="IPR011701">
    <property type="entry name" value="MFS"/>
</dbReference>
<dbReference type="GO" id="GO:0005886">
    <property type="term" value="C:plasma membrane"/>
    <property type="evidence" value="ECO:0007669"/>
    <property type="project" value="TreeGrafter"/>
</dbReference>